<dbReference type="Proteomes" id="UP000640485">
    <property type="component" value="Unassembled WGS sequence"/>
</dbReference>
<evidence type="ECO:0000256" key="1">
    <source>
        <dbReference type="SAM" id="SignalP"/>
    </source>
</evidence>
<name>A0A934SF58_9RHOB</name>
<accession>A0A934SF58</accession>
<dbReference type="InterPro" id="IPR024331">
    <property type="entry name" value="DUF3859"/>
</dbReference>
<organism evidence="3 4">
    <name type="scientific">Paracoccus caeni</name>
    <dbReference type="NCBI Taxonomy" id="657651"/>
    <lineage>
        <taxon>Bacteria</taxon>
        <taxon>Pseudomonadati</taxon>
        <taxon>Pseudomonadota</taxon>
        <taxon>Alphaproteobacteria</taxon>
        <taxon>Rhodobacterales</taxon>
        <taxon>Paracoccaceae</taxon>
        <taxon>Paracoccus</taxon>
    </lineage>
</organism>
<feature type="chain" id="PRO_5037666070" evidence="1">
    <location>
        <begin position="18"/>
        <end position="171"/>
    </location>
</feature>
<feature type="domain" description="DUF3859" evidence="2">
    <location>
        <begin position="21"/>
        <end position="151"/>
    </location>
</feature>
<gene>
    <name evidence="3" type="ORF">JJJ17_07985</name>
</gene>
<keyword evidence="1" id="KW-0732">Signal</keyword>
<evidence type="ECO:0000313" key="4">
    <source>
        <dbReference type="Proteomes" id="UP000640485"/>
    </source>
</evidence>
<reference evidence="3" key="1">
    <citation type="submission" date="2021-01" db="EMBL/GenBank/DDBJ databases">
        <title>Paracoccus amoyensis sp. nov., isolated from the surface seawater along the coast of Xiamen Island, China.</title>
        <authorList>
            <person name="Lyu L."/>
        </authorList>
    </citation>
    <scope>NUCLEOTIDE SEQUENCE</scope>
    <source>
        <strain evidence="3">MJ17</strain>
    </source>
</reference>
<comment type="caution">
    <text evidence="3">The sequence shown here is derived from an EMBL/GenBank/DDBJ whole genome shotgun (WGS) entry which is preliminary data.</text>
</comment>
<dbReference type="Gene3D" id="2.60.40.2390">
    <property type="match status" value="1"/>
</dbReference>
<dbReference type="EMBL" id="JAEPRQ010000002">
    <property type="protein sequence ID" value="MBK4215861.1"/>
    <property type="molecule type" value="Genomic_DNA"/>
</dbReference>
<feature type="signal peptide" evidence="1">
    <location>
        <begin position="1"/>
        <end position="17"/>
    </location>
</feature>
<dbReference type="AlphaFoldDB" id="A0A934SF58"/>
<dbReference type="RefSeq" id="WP_200685231.1">
    <property type="nucleotide sequence ID" value="NZ_JAEPRQ010000002.1"/>
</dbReference>
<evidence type="ECO:0000259" key="2">
    <source>
        <dbReference type="Pfam" id="PF12975"/>
    </source>
</evidence>
<protein>
    <submittedName>
        <fullName evidence="3">DUF3859 domain-containing protein</fullName>
    </submittedName>
</protein>
<proteinExistence type="predicted"/>
<keyword evidence="4" id="KW-1185">Reference proteome</keyword>
<evidence type="ECO:0000313" key="3">
    <source>
        <dbReference type="EMBL" id="MBK4215861.1"/>
    </source>
</evidence>
<dbReference type="Pfam" id="PF12975">
    <property type="entry name" value="DUF3859"/>
    <property type="match status" value="1"/>
</dbReference>
<sequence>MRLLPILFMTFAGVANAAPALTDLQAGVFCSQAAEGRIDAPDTTIGYIYDPVGLPHIRWVQTSVPAAIGVAFGIRARAAEEGFPVTVTVSHPPFPGHNTTEEVWSGNFNSSGDSSSSFSFDYQFELVPGDWRITIVASETGKVLLDKPFTVVPPERHPHIVKACAPDNAIS</sequence>